<gene>
    <name evidence="1" type="ORF">F1609_29400</name>
</gene>
<evidence type="ECO:0008006" key="3">
    <source>
        <dbReference type="Google" id="ProtNLM"/>
    </source>
</evidence>
<evidence type="ECO:0000313" key="2">
    <source>
        <dbReference type="Proteomes" id="UP000819052"/>
    </source>
</evidence>
<accession>A0ABX0MJ03</accession>
<dbReference type="Proteomes" id="UP000819052">
    <property type="component" value="Unassembled WGS sequence"/>
</dbReference>
<reference evidence="1 2" key="1">
    <citation type="submission" date="2019-09" db="EMBL/GenBank/DDBJ databases">
        <title>Taxonomy of Antarctic Massilia spp.: description of Massilia rubra sp. nov., Massilia aquatica sp. nov., Massilia mucilaginosa sp. nov., Massilia frigida sp. nov. isolated from streams, lakes and regoliths.</title>
        <authorList>
            <person name="Holochova P."/>
            <person name="Sedlacek I."/>
            <person name="Kralova S."/>
            <person name="Maslanova I."/>
            <person name="Busse H.-J."/>
            <person name="Stankova E."/>
            <person name="Vrbovska V."/>
            <person name="Kovarovic V."/>
            <person name="Bartak M."/>
            <person name="Svec P."/>
            <person name="Pantucek R."/>
        </authorList>
    </citation>
    <scope>NUCLEOTIDE SEQUENCE [LARGE SCALE GENOMIC DNA]</scope>
    <source>
        <strain evidence="1 2">CCM 8693</strain>
    </source>
</reference>
<dbReference type="EMBL" id="VVIW01000029">
    <property type="protein sequence ID" value="NHZ44252.1"/>
    <property type="molecule type" value="Genomic_DNA"/>
</dbReference>
<dbReference type="RefSeq" id="WP_167080761.1">
    <property type="nucleotide sequence ID" value="NZ_VVIW01000029.1"/>
</dbReference>
<proteinExistence type="predicted"/>
<name>A0ABX0MJ03_9BURK</name>
<evidence type="ECO:0000313" key="1">
    <source>
        <dbReference type="EMBL" id="NHZ44252.1"/>
    </source>
</evidence>
<comment type="caution">
    <text evidence="1">The sequence shown here is derived from an EMBL/GenBank/DDBJ whole genome shotgun (WGS) entry which is preliminary data.</text>
</comment>
<sequence>MHFEIKKPLISVAFFSPVLLSLAAQYDGLPACSCTLRLLAGATRGPPLRLALTAGGGFLDQFLCMFNRSNRDQISPPAGL</sequence>
<organism evidence="1 2">
    <name type="scientific">Massilia aquatica</name>
    <dbReference type="NCBI Taxonomy" id="2609000"/>
    <lineage>
        <taxon>Bacteria</taxon>
        <taxon>Pseudomonadati</taxon>
        <taxon>Pseudomonadota</taxon>
        <taxon>Betaproteobacteria</taxon>
        <taxon>Burkholderiales</taxon>
        <taxon>Oxalobacteraceae</taxon>
        <taxon>Telluria group</taxon>
        <taxon>Massilia</taxon>
    </lineage>
</organism>
<protein>
    <recommendedName>
        <fullName evidence="3">Secreted protein</fullName>
    </recommendedName>
</protein>
<keyword evidence="2" id="KW-1185">Reference proteome</keyword>